<dbReference type="EMBL" id="VSSQ01109987">
    <property type="protein sequence ID" value="MPN48030.1"/>
    <property type="molecule type" value="Genomic_DNA"/>
</dbReference>
<gene>
    <name evidence="1" type="ORF">SDC9_195634</name>
</gene>
<protein>
    <submittedName>
        <fullName evidence="1">Uncharacterized protein</fullName>
    </submittedName>
</protein>
<comment type="caution">
    <text evidence="1">The sequence shown here is derived from an EMBL/GenBank/DDBJ whole genome shotgun (WGS) entry which is preliminary data.</text>
</comment>
<reference evidence="1" key="1">
    <citation type="submission" date="2019-08" db="EMBL/GenBank/DDBJ databases">
        <authorList>
            <person name="Kucharzyk K."/>
            <person name="Murdoch R.W."/>
            <person name="Higgins S."/>
            <person name="Loffler F."/>
        </authorList>
    </citation>
    <scope>NUCLEOTIDE SEQUENCE</scope>
</reference>
<proteinExistence type="predicted"/>
<dbReference type="AlphaFoldDB" id="A0A645IA92"/>
<sequence>MITAPGKGPYSRRSSLLTIPVSKFAKGKTRFEVEQQLGQLFFVRANGQLLLATQKKGKRGGIEVHFVLKKQVFQSGNPFWPTDSRWRAIGEDELRRLLREKEAKINADDARHR</sequence>
<organism evidence="1">
    <name type="scientific">bioreactor metagenome</name>
    <dbReference type="NCBI Taxonomy" id="1076179"/>
    <lineage>
        <taxon>unclassified sequences</taxon>
        <taxon>metagenomes</taxon>
        <taxon>ecological metagenomes</taxon>
    </lineage>
</organism>
<evidence type="ECO:0000313" key="1">
    <source>
        <dbReference type="EMBL" id="MPN48030.1"/>
    </source>
</evidence>
<accession>A0A645IA92</accession>
<name>A0A645IA92_9ZZZZ</name>